<organism evidence="7 8">
    <name type="scientific">Saponaria officinalis</name>
    <name type="common">Common soapwort</name>
    <name type="synonym">Lychnis saponaria</name>
    <dbReference type="NCBI Taxonomy" id="3572"/>
    <lineage>
        <taxon>Eukaryota</taxon>
        <taxon>Viridiplantae</taxon>
        <taxon>Streptophyta</taxon>
        <taxon>Embryophyta</taxon>
        <taxon>Tracheophyta</taxon>
        <taxon>Spermatophyta</taxon>
        <taxon>Magnoliopsida</taxon>
        <taxon>eudicotyledons</taxon>
        <taxon>Gunneridae</taxon>
        <taxon>Pentapetalae</taxon>
        <taxon>Caryophyllales</taxon>
        <taxon>Caryophyllaceae</taxon>
        <taxon>Caryophylleae</taxon>
        <taxon>Saponaria</taxon>
    </lineage>
</organism>
<feature type="domain" description="BHLH" evidence="6">
    <location>
        <begin position="115"/>
        <end position="164"/>
    </location>
</feature>
<dbReference type="InterPro" id="IPR044660">
    <property type="entry name" value="IBH1-like"/>
</dbReference>
<comment type="subcellular location">
    <subcellularLocation>
        <location evidence="1">Nucleus</location>
    </subcellularLocation>
</comment>
<evidence type="ECO:0000256" key="5">
    <source>
        <dbReference type="SAM" id="MobiDB-lite"/>
    </source>
</evidence>
<feature type="region of interest" description="Disordered" evidence="5">
    <location>
        <begin position="181"/>
        <end position="205"/>
    </location>
</feature>
<dbReference type="InterPro" id="IPR036638">
    <property type="entry name" value="HLH_DNA-bd_sf"/>
</dbReference>
<evidence type="ECO:0000256" key="1">
    <source>
        <dbReference type="ARBA" id="ARBA00004123"/>
    </source>
</evidence>
<dbReference type="EMBL" id="JBDFQZ010000004">
    <property type="protein sequence ID" value="KAK9735762.1"/>
    <property type="molecule type" value="Genomic_DNA"/>
</dbReference>
<dbReference type="GO" id="GO:0005634">
    <property type="term" value="C:nucleus"/>
    <property type="evidence" value="ECO:0007669"/>
    <property type="project" value="UniProtKB-SubCell"/>
</dbReference>
<evidence type="ECO:0000313" key="7">
    <source>
        <dbReference type="EMBL" id="KAK9735762.1"/>
    </source>
</evidence>
<dbReference type="PANTHER" id="PTHR33124:SF12">
    <property type="entry name" value="TRANSCRIPTION FACTOR BHLH148"/>
    <property type="match status" value="1"/>
</dbReference>
<feature type="compositionally biased region" description="Basic residues" evidence="5">
    <location>
        <begin position="101"/>
        <end position="111"/>
    </location>
</feature>
<evidence type="ECO:0000256" key="2">
    <source>
        <dbReference type="ARBA" id="ARBA00023015"/>
    </source>
</evidence>
<dbReference type="GO" id="GO:0006355">
    <property type="term" value="P:regulation of DNA-templated transcription"/>
    <property type="evidence" value="ECO:0007669"/>
    <property type="project" value="InterPro"/>
</dbReference>
<dbReference type="GO" id="GO:0046983">
    <property type="term" value="F:protein dimerization activity"/>
    <property type="evidence" value="ECO:0007669"/>
    <property type="project" value="InterPro"/>
</dbReference>
<dbReference type="SUPFAM" id="SSF47459">
    <property type="entry name" value="HLH, helix-loop-helix DNA-binding domain"/>
    <property type="match status" value="1"/>
</dbReference>
<dbReference type="Proteomes" id="UP001443914">
    <property type="component" value="Unassembled WGS sequence"/>
</dbReference>
<dbReference type="PANTHER" id="PTHR33124">
    <property type="entry name" value="TRANSCRIPTION FACTOR IBH1-LIKE 1"/>
    <property type="match status" value="1"/>
</dbReference>
<evidence type="ECO:0000259" key="6">
    <source>
        <dbReference type="PROSITE" id="PS50888"/>
    </source>
</evidence>
<evidence type="ECO:0000256" key="3">
    <source>
        <dbReference type="ARBA" id="ARBA00023163"/>
    </source>
</evidence>
<dbReference type="PROSITE" id="PS50888">
    <property type="entry name" value="BHLH"/>
    <property type="match status" value="1"/>
</dbReference>
<keyword evidence="2" id="KW-0805">Transcription regulation</keyword>
<feature type="region of interest" description="Disordered" evidence="5">
    <location>
        <begin position="101"/>
        <end position="130"/>
    </location>
</feature>
<keyword evidence="4" id="KW-0539">Nucleus</keyword>
<comment type="caution">
    <text evidence="7">The sequence shown here is derived from an EMBL/GenBank/DDBJ whole genome shotgun (WGS) entry which is preliminary data.</text>
</comment>
<gene>
    <name evidence="7" type="ORF">RND81_04G226000</name>
</gene>
<keyword evidence="8" id="KW-1185">Reference proteome</keyword>
<dbReference type="GO" id="GO:0000976">
    <property type="term" value="F:transcription cis-regulatory region binding"/>
    <property type="evidence" value="ECO:0007669"/>
    <property type="project" value="UniProtKB-ARBA"/>
</dbReference>
<proteinExistence type="predicted"/>
<dbReference type="Pfam" id="PF26576">
    <property type="entry name" value="IBH1_N"/>
    <property type="match status" value="1"/>
</dbReference>
<dbReference type="InterPro" id="IPR044549">
    <property type="entry name" value="bHLH_AtIBH1-like"/>
</dbReference>
<evidence type="ECO:0000313" key="8">
    <source>
        <dbReference type="Proteomes" id="UP001443914"/>
    </source>
</evidence>
<dbReference type="InterPro" id="IPR059002">
    <property type="entry name" value="IBH1_N"/>
</dbReference>
<sequence>MNSNYEEHRRKRRKIDGSTSTSTNNRRGQLINDQIRWKSSAEQQTYSTKLIDALRQVRLHHAPTGSGTTLRAAADKALAMAARGRTRWSRAILSTRLKLRRKNHRKVKIRSKIPPPPPPPMTAEKSTTAPVEKRVKVLGRLVPGCRKLSLPNLLEETSDYIAALQMQVRAMTALAQLLSGSPSSAGSINAEPAVGLNNVDDDPVH</sequence>
<feature type="compositionally biased region" description="Polar residues" evidence="5">
    <location>
        <begin position="17"/>
        <end position="27"/>
    </location>
</feature>
<accession>A0AAW1LG76</accession>
<dbReference type="InterPro" id="IPR011598">
    <property type="entry name" value="bHLH_dom"/>
</dbReference>
<protein>
    <recommendedName>
        <fullName evidence="6">BHLH domain-containing protein</fullName>
    </recommendedName>
</protein>
<evidence type="ECO:0000256" key="4">
    <source>
        <dbReference type="ARBA" id="ARBA00023242"/>
    </source>
</evidence>
<reference evidence="7" key="1">
    <citation type="submission" date="2024-03" db="EMBL/GenBank/DDBJ databases">
        <title>WGS assembly of Saponaria officinalis var. Norfolk2.</title>
        <authorList>
            <person name="Jenkins J."/>
            <person name="Shu S."/>
            <person name="Grimwood J."/>
            <person name="Barry K."/>
            <person name="Goodstein D."/>
            <person name="Schmutz J."/>
            <person name="Leebens-Mack J."/>
            <person name="Osbourn A."/>
        </authorList>
    </citation>
    <scope>NUCLEOTIDE SEQUENCE [LARGE SCALE GENOMIC DNA]</scope>
    <source>
        <strain evidence="7">JIC</strain>
    </source>
</reference>
<dbReference type="AlphaFoldDB" id="A0AAW1LG76"/>
<keyword evidence="3" id="KW-0804">Transcription</keyword>
<feature type="region of interest" description="Disordered" evidence="5">
    <location>
        <begin position="1"/>
        <end position="31"/>
    </location>
</feature>
<name>A0AAW1LG76_SAPOF</name>
<dbReference type="CDD" id="cd11444">
    <property type="entry name" value="bHLH_AtIBH1_like"/>
    <property type="match status" value="1"/>
</dbReference>